<dbReference type="PRINTS" id="PR00032">
    <property type="entry name" value="HTHARAC"/>
</dbReference>
<dbReference type="InterPro" id="IPR020449">
    <property type="entry name" value="Tscrpt_reg_AraC-type_HTH"/>
</dbReference>
<dbReference type="PANTHER" id="PTHR43280:SF2">
    <property type="entry name" value="HTH-TYPE TRANSCRIPTIONAL REGULATOR EXSA"/>
    <property type="match status" value="1"/>
</dbReference>
<protein>
    <submittedName>
        <fullName evidence="6">Helix-turn-helix domain-containing protein</fullName>
    </submittedName>
</protein>
<gene>
    <name evidence="6" type="ORF">MJA45_09565</name>
</gene>
<evidence type="ECO:0000313" key="7">
    <source>
        <dbReference type="Proteomes" id="UP001305702"/>
    </source>
</evidence>
<dbReference type="InterPro" id="IPR018062">
    <property type="entry name" value="HTH_AraC-typ_CS"/>
</dbReference>
<feature type="transmembrane region" description="Helical" evidence="4">
    <location>
        <begin position="13"/>
        <end position="37"/>
    </location>
</feature>
<evidence type="ECO:0000256" key="3">
    <source>
        <dbReference type="ARBA" id="ARBA00023163"/>
    </source>
</evidence>
<dbReference type="SMART" id="SM00342">
    <property type="entry name" value="HTH_ARAC"/>
    <property type="match status" value="1"/>
</dbReference>
<dbReference type="SUPFAM" id="SSF46689">
    <property type="entry name" value="Homeodomain-like"/>
    <property type="match status" value="2"/>
</dbReference>
<evidence type="ECO:0000259" key="5">
    <source>
        <dbReference type="PROSITE" id="PS01124"/>
    </source>
</evidence>
<name>A0AA96LJH5_9BACL</name>
<feature type="transmembrane region" description="Helical" evidence="4">
    <location>
        <begin position="272"/>
        <end position="294"/>
    </location>
</feature>
<dbReference type="RefSeq" id="WP_315607030.1">
    <property type="nucleotide sequence ID" value="NZ_CP130318.1"/>
</dbReference>
<keyword evidence="1" id="KW-0805">Transcription regulation</keyword>
<organism evidence="6 7">
    <name type="scientific">Paenibacillus aurantius</name>
    <dbReference type="NCBI Taxonomy" id="2918900"/>
    <lineage>
        <taxon>Bacteria</taxon>
        <taxon>Bacillati</taxon>
        <taxon>Bacillota</taxon>
        <taxon>Bacilli</taxon>
        <taxon>Bacillales</taxon>
        <taxon>Paenibacillaceae</taxon>
        <taxon>Paenibacillus</taxon>
    </lineage>
</organism>
<dbReference type="InterPro" id="IPR018060">
    <property type="entry name" value="HTH_AraC"/>
</dbReference>
<dbReference type="Proteomes" id="UP001305702">
    <property type="component" value="Chromosome"/>
</dbReference>
<keyword evidence="4" id="KW-1133">Transmembrane helix</keyword>
<dbReference type="PANTHER" id="PTHR43280">
    <property type="entry name" value="ARAC-FAMILY TRANSCRIPTIONAL REGULATOR"/>
    <property type="match status" value="1"/>
</dbReference>
<sequence length="670" mass="77948">MTSQDKYTFLVKALLVMVMVSSLPLLLFSSYNINLVITKAMEMVNSKNQNELTRTGVLMNNSLRQVRELANSIMTEKAFASTQTESGKWKALQLLTEKQFANPYIKEVTLYNENQKYMLIPSYGIDRNMRYRPDPEMEAVVSRMSFYEVKTTDTKTDDGHYTVDIIGKLPVVTEDRNSLILHLDIEKIYYDFLKQLNVDPELYDYYLTNAEGTVLYHPNLALVGQTFSGLESSKPDRKINTYQLDSMNWKLVSEVNSRLLYRDVTVLRGRMVTIAFAASVLLLLLIVMGLRYLYKPFRYIAQRAEENEAKWKKTMLYRLIKDPQPRSADLERFLPAYSSYLVVVVFMIKHEEEAVPDHSSILEMVEDRLPKMFRADFFREEREMISLVQLSDPDINRFLTELMLELDGDWMEQLMICVGGVHSLLDIHNSYTEAMYACNIGRIYSDTDVYCFSKLPMDYETRNLAIPAVEEMELAIRQHNEKAYSEALDVLFSDKLTVVEYNHNFYLTVSLLLRLYGQESLSFLQELNRLITERGIMNITGVKQFFLSKFQTFQKEYDGDTKNYFHKIEAFIASKYRVNFSLDELAEAAGVTKQHLIALFKQFYNRTPVEYINEYRIEKAKQHLADSAARISDVGTLAGFNSNSYFAKVFKQYTGITPSEYRQLIHNRQP</sequence>
<dbReference type="PROSITE" id="PS01124">
    <property type="entry name" value="HTH_ARAC_FAMILY_2"/>
    <property type="match status" value="1"/>
</dbReference>
<keyword evidence="7" id="KW-1185">Reference proteome</keyword>
<evidence type="ECO:0000256" key="2">
    <source>
        <dbReference type="ARBA" id="ARBA00023125"/>
    </source>
</evidence>
<dbReference type="EMBL" id="CP130318">
    <property type="protein sequence ID" value="WNQ13250.1"/>
    <property type="molecule type" value="Genomic_DNA"/>
</dbReference>
<evidence type="ECO:0000256" key="1">
    <source>
        <dbReference type="ARBA" id="ARBA00023015"/>
    </source>
</evidence>
<dbReference type="GO" id="GO:0003700">
    <property type="term" value="F:DNA-binding transcription factor activity"/>
    <property type="evidence" value="ECO:0007669"/>
    <property type="project" value="InterPro"/>
</dbReference>
<keyword evidence="3" id="KW-0804">Transcription</keyword>
<dbReference type="PROSITE" id="PS00041">
    <property type="entry name" value="HTH_ARAC_FAMILY_1"/>
    <property type="match status" value="1"/>
</dbReference>
<dbReference type="InterPro" id="IPR009057">
    <property type="entry name" value="Homeodomain-like_sf"/>
</dbReference>
<dbReference type="Gene3D" id="1.10.10.60">
    <property type="entry name" value="Homeodomain-like"/>
    <property type="match status" value="2"/>
</dbReference>
<dbReference type="GO" id="GO:0043565">
    <property type="term" value="F:sequence-specific DNA binding"/>
    <property type="evidence" value="ECO:0007669"/>
    <property type="project" value="InterPro"/>
</dbReference>
<evidence type="ECO:0000313" key="6">
    <source>
        <dbReference type="EMBL" id="WNQ13250.1"/>
    </source>
</evidence>
<reference evidence="6 7" key="1">
    <citation type="submission" date="2022-02" db="EMBL/GenBank/DDBJ databases">
        <title>Paenibacillus sp. MBLB1776 Whole Genome Shotgun Sequencing.</title>
        <authorList>
            <person name="Hwang C.Y."/>
            <person name="Cho E.-S."/>
            <person name="Seo M.-J."/>
        </authorList>
    </citation>
    <scope>NUCLEOTIDE SEQUENCE [LARGE SCALE GENOMIC DNA]</scope>
    <source>
        <strain evidence="6 7">MBLB1776</strain>
    </source>
</reference>
<keyword evidence="4" id="KW-0472">Membrane</keyword>
<proteinExistence type="predicted"/>
<dbReference type="Pfam" id="PF12833">
    <property type="entry name" value="HTH_18"/>
    <property type="match status" value="1"/>
</dbReference>
<accession>A0AA96LJH5</accession>
<evidence type="ECO:0000256" key="4">
    <source>
        <dbReference type="SAM" id="Phobius"/>
    </source>
</evidence>
<feature type="domain" description="HTH araC/xylS-type" evidence="5">
    <location>
        <begin position="566"/>
        <end position="664"/>
    </location>
</feature>
<dbReference type="KEGG" id="paun:MJA45_09565"/>
<keyword evidence="4" id="KW-0812">Transmembrane</keyword>
<keyword evidence="2" id="KW-0238">DNA-binding</keyword>
<dbReference type="AlphaFoldDB" id="A0AA96LJH5"/>